<proteinExistence type="predicted"/>
<keyword evidence="2" id="KW-1185">Reference proteome</keyword>
<protein>
    <submittedName>
        <fullName evidence="1">Uncharacterized protein</fullName>
    </submittedName>
</protein>
<sequence>MSGPLSKSAPGKRIAAVRGEDLTSLEPMKRLILLLPVFALTGCGNYVNVESQGISGISSDDEGNITVHMYVCDNNAVNRLELLGGFYDGPSGTNNPPLGELEPPEPMSGYIAINLADPAPWEIVEPLALPTEKEKYIITHPSVEKGGSPLPFAEEKYLSGVALTVEEIESLEPDLVVRDAFQASNHVYGTPEDFRKYGEQWCAENFG</sequence>
<name>A0A6B8VTN4_9CORY</name>
<evidence type="ECO:0000313" key="2">
    <source>
        <dbReference type="Proteomes" id="UP000424462"/>
    </source>
</evidence>
<reference evidence="1 2" key="1">
    <citation type="submission" date="2019-11" db="EMBL/GenBank/DDBJ databases">
        <title>Complete genome sequence of Corynebacterium kalinowskii 1959, a novel Corynebacterium species isolated from soil of a small paddock in Vilsendorf, Germany.</title>
        <authorList>
            <person name="Schaffert L."/>
            <person name="Ruwe M."/>
            <person name="Milse J."/>
            <person name="Hanuschka K."/>
            <person name="Ortseifen V."/>
            <person name="Droste J."/>
            <person name="Brandt D."/>
            <person name="Schlueter L."/>
            <person name="Kutter Y."/>
            <person name="Vinke S."/>
            <person name="Viehoefer P."/>
            <person name="Jacob L."/>
            <person name="Luebke N.-C."/>
            <person name="Schulte-Berndt E."/>
            <person name="Hain C."/>
            <person name="Linder M."/>
            <person name="Schmidt P."/>
            <person name="Wollenschlaeger L."/>
            <person name="Luttermann T."/>
            <person name="Thieme E."/>
            <person name="Hassa J."/>
            <person name="Haak M."/>
            <person name="Wittchen M."/>
            <person name="Mentz A."/>
            <person name="Persicke M."/>
            <person name="Busche T."/>
            <person name="Ruckert C."/>
        </authorList>
    </citation>
    <scope>NUCLEOTIDE SEQUENCE [LARGE SCALE GENOMIC DNA]</scope>
    <source>
        <strain evidence="1 2">2039</strain>
    </source>
</reference>
<evidence type="ECO:0000313" key="1">
    <source>
        <dbReference type="EMBL" id="QGU06439.1"/>
    </source>
</evidence>
<dbReference type="Proteomes" id="UP000424462">
    <property type="component" value="Chromosome"/>
</dbReference>
<organism evidence="1 2">
    <name type="scientific">Corynebacterium occultum</name>
    <dbReference type="NCBI Taxonomy" id="2675219"/>
    <lineage>
        <taxon>Bacteria</taxon>
        <taxon>Bacillati</taxon>
        <taxon>Actinomycetota</taxon>
        <taxon>Actinomycetes</taxon>
        <taxon>Mycobacteriales</taxon>
        <taxon>Corynebacteriaceae</taxon>
        <taxon>Corynebacterium</taxon>
    </lineage>
</organism>
<accession>A0A6B8VTN4</accession>
<gene>
    <name evidence="1" type="ORF">COCCU_02425</name>
</gene>
<dbReference type="AlphaFoldDB" id="A0A6B8VTN4"/>
<dbReference type="EMBL" id="CP046455">
    <property type="protein sequence ID" value="QGU06439.1"/>
    <property type="molecule type" value="Genomic_DNA"/>
</dbReference>
<dbReference type="KEGG" id="cok:COCCU_02425"/>